<protein>
    <submittedName>
        <fullName evidence="2">Glycosyltransferase family 2 protein</fullName>
    </submittedName>
</protein>
<comment type="caution">
    <text evidence="2">The sequence shown here is derived from an EMBL/GenBank/DDBJ whole genome shotgun (WGS) entry which is preliminary data.</text>
</comment>
<keyword evidence="3" id="KW-1185">Reference proteome</keyword>
<reference evidence="2 3" key="1">
    <citation type="submission" date="2021-03" db="EMBL/GenBank/DDBJ databases">
        <title>Winogradskyella sp. nov., isolated from costal sediment.</title>
        <authorList>
            <person name="Gao C."/>
        </authorList>
    </citation>
    <scope>NUCLEOTIDE SEQUENCE [LARGE SCALE GENOMIC DNA]</scope>
    <source>
        <strain evidence="2 3">DF17</strain>
    </source>
</reference>
<dbReference type="CDD" id="cd00761">
    <property type="entry name" value="Glyco_tranf_GTA_type"/>
    <property type="match status" value="1"/>
</dbReference>
<feature type="domain" description="Glycosyltransferase 2-like" evidence="1">
    <location>
        <begin position="3"/>
        <end position="170"/>
    </location>
</feature>
<dbReference type="RefSeq" id="WP_208154997.1">
    <property type="nucleotide sequence ID" value="NZ_JAGEVF010000011.1"/>
</dbReference>
<dbReference type="EMBL" id="JAGEVF010000011">
    <property type="protein sequence ID" value="MBO3117640.1"/>
    <property type="molecule type" value="Genomic_DNA"/>
</dbReference>
<evidence type="ECO:0000313" key="2">
    <source>
        <dbReference type="EMBL" id="MBO3117640.1"/>
    </source>
</evidence>
<dbReference type="Proteomes" id="UP000676776">
    <property type="component" value="Unassembled WGS sequence"/>
</dbReference>
<sequence length="296" mass="33913">MLSILIPVYNYPIATLLEGLSQSIEQINFNVEILCLEDGSTQFVDNNKSICSGIKHASHIISQKNKGRITSRKHLAAQAKYSWLLFLDADVELKDNQFLNNYSSYFKSDFEAIYGGCTYDVEKPIDSKLLRWKYGKTYEDIEASLRNKSPYKYIVSANFLIKKTLLKDLFSSIEDEGYGYDILLGALMKSNNTRVLHINNPVIHKGLDDNKEFFNKVRKAVVTSYMLHRDARLQISSSSLVKTFNFLKKLGLVRLVSLIFKFTKSKLTQNLLGINPNIKLLQFYKLGYLCTISLKE</sequence>
<accession>A0ABS3T7B6</accession>
<name>A0ABS3T7B6_9FLAO</name>
<dbReference type="SUPFAM" id="SSF53448">
    <property type="entry name" value="Nucleotide-diphospho-sugar transferases"/>
    <property type="match status" value="1"/>
</dbReference>
<evidence type="ECO:0000313" key="3">
    <source>
        <dbReference type="Proteomes" id="UP000676776"/>
    </source>
</evidence>
<organism evidence="2 3">
    <name type="scientific">Winogradskyella pelagia</name>
    <dbReference type="NCBI Taxonomy" id="2819984"/>
    <lineage>
        <taxon>Bacteria</taxon>
        <taxon>Pseudomonadati</taxon>
        <taxon>Bacteroidota</taxon>
        <taxon>Flavobacteriia</taxon>
        <taxon>Flavobacteriales</taxon>
        <taxon>Flavobacteriaceae</taxon>
        <taxon>Winogradskyella</taxon>
    </lineage>
</organism>
<proteinExistence type="predicted"/>
<dbReference type="Gene3D" id="3.90.550.10">
    <property type="entry name" value="Spore Coat Polysaccharide Biosynthesis Protein SpsA, Chain A"/>
    <property type="match status" value="1"/>
</dbReference>
<dbReference type="InterPro" id="IPR001173">
    <property type="entry name" value="Glyco_trans_2-like"/>
</dbReference>
<dbReference type="InterPro" id="IPR029044">
    <property type="entry name" value="Nucleotide-diphossugar_trans"/>
</dbReference>
<evidence type="ECO:0000259" key="1">
    <source>
        <dbReference type="Pfam" id="PF00535"/>
    </source>
</evidence>
<gene>
    <name evidence="2" type="ORF">J4050_12860</name>
</gene>
<dbReference type="Pfam" id="PF00535">
    <property type="entry name" value="Glycos_transf_2"/>
    <property type="match status" value="1"/>
</dbReference>